<keyword evidence="4" id="KW-0449">Lipoprotein</keyword>
<accession>A0A7S2TZX8</accession>
<proteinExistence type="inferred from homology"/>
<dbReference type="InterPro" id="IPR009828">
    <property type="entry name" value="CYRIA/CYRIB_Rac1-bd"/>
</dbReference>
<evidence type="ECO:0000259" key="5">
    <source>
        <dbReference type="Pfam" id="PF07159"/>
    </source>
</evidence>
<gene>
    <name evidence="6" type="ORF">LSP00402_LOCUS18938</name>
</gene>
<dbReference type="InterPro" id="IPR039789">
    <property type="entry name" value="CYRI"/>
</dbReference>
<sequence>MGSLLSSSKSSDYANLVIDFDNVKPSSKEVEIYNQVQKILDQCPKVLGLINDYKDCTQLCSKAMSEPSQSSEEKAFSALLKSVKSVKVFYDFSNDLKKCVPVLLNELSKPAEETKQTLQDQQALVKQFANILDFVLMFDQIRMMRPHLSNDFSYYRRYLPKFARRPDIEVKADEASAMALFTARHCPMMVSLSSATAECLEQNRHVTNAMSAMANACLAMLKNKRFKSVDTNKYVARAMVGAVVLFDHVYPSGVFYKSPVDIKGIIKFLKKAEFDAVSLLATIRYSSKNFKHQTTPSSITDLFD</sequence>
<evidence type="ECO:0000313" key="6">
    <source>
        <dbReference type="EMBL" id="CAD9774942.1"/>
    </source>
</evidence>
<keyword evidence="3" id="KW-0472">Membrane</keyword>
<protein>
    <recommendedName>
        <fullName evidence="5">CYRIA/CYRIB Rac1 binding domain-containing protein</fullName>
    </recommendedName>
</protein>
<comment type="subcellular location">
    <subcellularLocation>
        <location evidence="1">Membrane</location>
        <topology evidence="1">Lipid-anchor</topology>
    </subcellularLocation>
</comment>
<comment type="similarity">
    <text evidence="2">Belongs to the CYRI family.</text>
</comment>
<dbReference type="Pfam" id="PF07159">
    <property type="entry name" value="CYRIA-B_Rac1-bd"/>
    <property type="match status" value="1"/>
</dbReference>
<evidence type="ECO:0000256" key="3">
    <source>
        <dbReference type="ARBA" id="ARBA00023136"/>
    </source>
</evidence>
<dbReference type="EMBL" id="HBHP01030752">
    <property type="protein sequence ID" value="CAD9774942.1"/>
    <property type="molecule type" value="Transcribed_RNA"/>
</dbReference>
<dbReference type="GO" id="GO:0031267">
    <property type="term" value="F:small GTPase binding"/>
    <property type="evidence" value="ECO:0007669"/>
    <property type="project" value="InterPro"/>
</dbReference>
<dbReference type="GO" id="GO:0016020">
    <property type="term" value="C:membrane"/>
    <property type="evidence" value="ECO:0007669"/>
    <property type="project" value="UniProtKB-SubCell"/>
</dbReference>
<organism evidence="6">
    <name type="scientific">Lotharella oceanica</name>
    <dbReference type="NCBI Taxonomy" id="641309"/>
    <lineage>
        <taxon>Eukaryota</taxon>
        <taxon>Sar</taxon>
        <taxon>Rhizaria</taxon>
        <taxon>Cercozoa</taxon>
        <taxon>Chlorarachniophyceae</taxon>
        <taxon>Lotharella</taxon>
    </lineage>
</organism>
<evidence type="ECO:0000256" key="4">
    <source>
        <dbReference type="ARBA" id="ARBA00023288"/>
    </source>
</evidence>
<dbReference type="GO" id="GO:0030833">
    <property type="term" value="P:regulation of actin filament polymerization"/>
    <property type="evidence" value="ECO:0007669"/>
    <property type="project" value="InterPro"/>
</dbReference>
<reference evidence="6" key="1">
    <citation type="submission" date="2021-01" db="EMBL/GenBank/DDBJ databases">
        <authorList>
            <person name="Corre E."/>
            <person name="Pelletier E."/>
            <person name="Niang G."/>
            <person name="Scheremetjew M."/>
            <person name="Finn R."/>
            <person name="Kale V."/>
            <person name="Holt S."/>
            <person name="Cochrane G."/>
            <person name="Meng A."/>
            <person name="Brown T."/>
            <person name="Cohen L."/>
        </authorList>
    </citation>
    <scope>NUCLEOTIDE SEQUENCE</scope>
    <source>
        <strain evidence="6">CCMP622</strain>
    </source>
</reference>
<feature type="domain" description="CYRIA/CYRIB Rac1 binding" evidence="5">
    <location>
        <begin position="16"/>
        <end position="299"/>
    </location>
</feature>
<evidence type="ECO:0000256" key="2">
    <source>
        <dbReference type="ARBA" id="ARBA00005778"/>
    </source>
</evidence>
<name>A0A7S2TZX8_9EUKA</name>
<dbReference type="AlphaFoldDB" id="A0A7S2TZX8"/>
<evidence type="ECO:0000256" key="1">
    <source>
        <dbReference type="ARBA" id="ARBA00004635"/>
    </source>
</evidence>
<dbReference type="PANTHER" id="PTHR12422">
    <property type="entry name" value="GH09096P"/>
    <property type="match status" value="1"/>
</dbReference>